<dbReference type="Proteomes" id="UP000663891">
    <property type="component" value="Unassembled WGS sequence"/>
</dbReference>
<evidence type="ECO:0000313" key="2">
    <source>
        <dbReference type="EMBL" id="CAF0987992.1"/>
    </source>
</evidence>
<dbReference type="OrthoDB" id="676979at2759"/>
<keyword evidence="1" id="KW-0812">Transmembrane</keyword>
<keyword evidence="1" id="KW-0472">Membrane</keyword>
<feature type="transmembrane region" description="Helical" evidence="1">
    <location>
        <begin position="6"/>
        <end position="25"/>
    </location>
</feature>
<proteinExistence type="predicted"/>
<keyword evidence="1" id="KW-1133">Transmembrane helix</keyword>
<evidence type="ECO:0000313" key="4">
    <source>
        <dbReference type="Proteomes" id="UP000663891"/>
    </source>
</evidence>
<sequence>MYLLLLTIILIPVLLFVLLIIYLQYISKSHLRFVILSKISALTSIKFSQLEQYRQTYTPANSQCHCHPDHARIIEPQNDCPHRSDTLFISFAGGALLVGGFTLTEWKSTLTKFDFQSDKLFLTDPAQSFYLQDPTYSWQGLKYYRSLIEKYSKLYKHVILIGASMGASMVCMCSDLATLSIAFNPIFDPSLISNLFYYKIFQKFPKTIILKQTQTNIETIINKKQQQQSILHVHWSNNSPNDVIQLKLIPNQNLIEFINVDQCNKRQGVYFWLHDSTDHVLPQVLKRRNILIQILQRHFNALT</sequence>
<accession>A0A814FNE3</accession>
<reference evidence="2" key="1">
    <citation type="submission" date="2021-02" db="EMBL/GenBank/DDBJ databases">
        <authorList>
            <person name="Nowell W R."/>
        </authorList>
    </citation>
    <scope>NUCLEOTIDE SEQUENCE</scope>
</reference>
<dbReference type="Proteomes" id="UP000663881">
    <property type="component" value="Unassembled WGS sequence"/>
</dbReference>
<evidence type="ECO:0000313" key="3">
    <source>
        <dbReference type="EMBL" id="CAF4068797.1"/>
    </source>
</evidence>
<gene>
    <name evidence="3" type="ORF">OKA104_LOCUS33842</name>
    <name evidence="2" type="ORF">VCS650_LOCUS14039</name>
</gene>
<comment type="caution">
    <text evidence="2">The sequence shown here is derived from an EMBL/GenBank/DDBJ whole genome shotgun (WGS) entry which is preliminary data.</text>
</comment>
<protein>
    <submittedName>
        <fullName evidence="2">Uncharacterized protein</fullName>
    </submittedName>
</protein>
<name>A0A814FNE3_9BILA</name>
<evidence type="ECO:0000256" key="1">
    <source>
        <dbReference type="SAM" id="Phobius"/>
    </source>
</evidence>
<organism evidence="2 4">
    <name type="scientific">Adineta steineri</name>
    <dbReference type="NCBI Taxonomy" id="433720"/>
    <lineage>
        <taxon>Eukaryota</taxon>
        <taxon>Metazoa</taxon>
        <taxon>Spiralia</taxon>
        <taxon>Gnathifera</taxon>
        <taxon>Rotifera</taxon>
        <taxon>Eurotatoria</taxon>
        <taxon>Bdelloidea</taxon>
        <taxon>Adinetida</taxon>
        <taxon>Adinetidae</taxon>
        <taxon>Adineta</taxon>
    </lineage>
</organism>
<dbReference type="EMBL" id="CAJNON010000115">
    <property type="protein sequence ID" value="CAF0987992.1"/>
    <property type="molecule type" value="Genomic_DNA"/>
</dbReference>
<dbReference type="EMBL" id="CAJOAY010004411">
    <property type="protein sequence ID" value="CAF4068797.1"/>
    <property type="molecule type" value="Genomic_DNA"/>
</dbReference>
<dbReference type="AlphaFoldDB" id="A0A814FNE3"/>